<dbReference type="PROSITE" id="PS50885">
    <property type="entry name" value="HAMP"/>
    <property type="match status" value="1"/>
</dbReference>
<evidence type="ECO:0000256" key="7">
    <source>
        <dbReference type="SAM" id="Coils"/>
    </source>
</evidence>
<dbReference type="PANTHER" id="PTHR34220">
    <property type="entry name" value="SENSOR HISTIDINE KINASE YPDA"/>
    <property type="match status" value="1"/>
</dbReference>
<evidence type="ECO:0000256" key="2">
    <source>
        <dbReference type="ARBA" id="ARBA00004370"/>
    </source>
</evidence>
<feature type="domain" description="HAMP" evidence="10">
    <location>
        <begin position="311"/>
        <end position="363"/>
    </location>
</feature>
<evidence type="ECO:0000313" key="12">
    <source>
        <dbReference type="Proteomes" id="UP000002318"/>
    </source>
</evidence>
<dbReference type="HOGENOM" id="CLU_020473_6_2_12"/>
<evidence type="ECO:0000256" key="3">
    <source>
        <dbReference type="ARBA" id="ARBA00012438"/>
    </source>
</evidence>
<evidence type="ECO:0000256" key="4">
    <source>
        <dbReference type="ARBA" id="ARBA00022553"/>
    </source>
</evidence>
<dbReference type="InterPro" id="IPR005467">
    <property type="entry name" value="His_kinase_dom"/>
</dbReference>
<feature type="transmembrane region" description="Helical" evidence="8">
    <location>
        <begin position="287"/>
        <end position="307"/>
    </location>
</feature>
<comment type="catalytic activity">
    <reaction evidence="1">
        <text>ATP + protein L-histidine = ADP + protein N-phospho-L-histidine.</text>
        <dbReference type="EC" id="2.7.13.3"/>
    </reaction>
</comment>
<dbReference type="InterPro" id="IPR050640">
    <property type="entry name" value="Bact_2-comp_sensor_kinase"/>
</dbReference>
<evidence type="ECO:0000256" key="1">
    <source>
        <dbReference type="ARBA" id="ARBA00000085"/>
    </source>
</evidence>
<dbReference type="OrthoDB" id="370211at2"/>
<keyword evidence="8" id="KW-0812">Transmembrane</keyword>
<sequence length="571" mass="64133">MRRREKRQAYFTRLLISFFLVGILPLAAASISFYASSLRAILRANSQRGRDAAAIAASALADQLDIYRHIAYSVSKLPIVLDAFSLEEKARDSAWLKELYQSLYAEIGGHLYETSVHILGSGGQISYSTHQLPHRYDLSYYENVEGIFSESRPNPDRTYLYLDPFLSERGERVACSFLRDIPGGYVVVDVLASALISAGAQPVFDSMILIDQERLKAFDFFRPERDGTFDHFPELTFMGETERDMIAEGKTIMEGSLLVIPRAVTDTSLVLLGTVHSDQYRLALKPLWEIGLWILLVLIVTVVLTAWRISRQIGTPVHAVVAAMELITEGVPPKLPETKRHDELGLLVTSYNRMVERLDELVERTREEERALQAAERKALQAQINPHFLYNTLGTIKSIAKLRGVPEIVDITTGLGRLFRAAVGGDGAFVPLRESIDILKSYIAIQHYRFGERLYARFLIPEELADFSVPRLILQPIVENAVVHALDSSLKPLELTICARKATDHVIITIRDDGPGIEPGRLRQVIEESDRVGIANVRRRMELLYQNRGGFSIESPPDGGTLVTFLFPLEE</sequence>
<dbReference type="EC" id="2.7.13.3" evidence="3"/>
<dbReference type="Pfam" id="PF06580">
    <property type="entry name" value="His_kinase"/>
    <property type="match status" value="1"/>
</dbReference>
<feature type="domain" description="Histidine kinase" evidence="9">
    <location>
        <begin position="308"/>
        <end position="571"/>
    </location>
</feature>
<name>E1R468_SEDSS</name>
<dbReference type="PROSITE" id="PS50109">
    <property type="entry name" value="HIS_KIN"/>
    <property type="match status" value="1"/>
</dbReference>
<dbReference type="STRING" id="573413.Spirs_1363"/>
<dbReference type="Proteomes" id="UP000002318">
    <property type="component" value="Chromosome"/>
</dbReference>
<dbReference type="eggNOG" id="COG2972">
    <property type="taxonomic scope" value="Bacteria"/>
</dbReference>
<protein>
    <recommendedName>
        <fullName evidence="3">histidine kinase</fullName>
        <ecNumber evidence="3">2.7.13.3</ecNumber>
    </recommendedName>
</protein>
<feature type="coiled-coil region" evidence="7">
    <location>
        <begin position="348"/>
        <end position="385"/>
    </location>
</feature>
<dbReference type="Gene3D" id="6.10.340.10">
    <property type="match status" value="1"/>
</dbReference>
<evidence type="ECO:0000259" key="10">
    <source>
        <dbReference type="PROSITE" id="PS50885"/>
    </source>
</evidence>
<dbReference type="SUPFAM" id="SSF55874">
    <property type="entry name" value="ATPase domain of HSP90 chaperone/DNA topoisomerase II/histidine kinase"/>
    <property type="match status" value="1"/>
</dbReference>
<dbReference type="Pfam" id="PF02518">
    <property type="entry name" value="HATPase_c"/>
    <property type="match status" value="1"/>
</dbReference>
<dbReference type="AlphaFoldDB" id="E1R468"/>
<dbReference type="Pfam" id="PF00672">
    <property type="entry name" value="HAMP"/>
    <property type="match status" value="1"/>
</dbReference>
<accession>E1R468</accession>
<dbReference type="KEGG" id="ssm:Spirs_1363"/>
<dbReference type="InterPro" id="IPR036890">
    <property type="entry name" value="HATPase_C_sf"/>
</dbReference>
<dbReference type="PANTHER" id="PTHR34220:SF7">
    <property type="entry name" value="SENSOR HISTIDINE KINASE YPDA"/>
    <property type="match status" value="1"/>
</dbReference>
<dbReference type="SUPFAM" id="SSF158472">
    <property type="entry name" value="HAMP domain-like"/>
    <property type="match status" value="1"/>
</dbReference>
<dbReference type="InterPro" id="IPR010559">
    <property type="entry name" value="Sig_transdc_His_kin_internal"/>
</dbReference>
<organism evidence="11 12">
    <name type="scientific">Sediminispirochaeta smaragdinae (strain DSM 11293 / JCM 15392 / SEBR 4228)</name>
    <name type="common">Spirochaeta smaragdinae</name>
    <dbReference type="NCBI Taxonomy" id="573413"/>
    <lineage>
        <taxon>Bacteria</taxon>
        <taxon>Pseudomonadati</taxon>
        <taxon>Spirochaetota</taxon>
        <taxon>Spirochaetia</taxon>
        <taxon>Spirochaetales</taxon>
        <taxon>Spirochaetaceae</taxon>
        <taxon>Sediminispirochaeta</taxon>
    </lineage>
</organism>
<proteinExistence type="predicted"/>
<keyword evidence="12" id="KW-1185">Reference proteome</keyword>
<keyword evidence="5" id="KW-0808">Transferase</keyword>
<dbReference type="SMART" id="SM00304">
    <property type="entry name" value="HAMP"/>
    <property type="match status" value="1"/>
</dbReference>
<dbReference type="CDD" id="cd06225">
    <property type="entry name" value="HAMP"/>
    <property type="match status" value="1"/>
</dbReference>
<evidence type="ECO:0000256" key="5">
    <source>
        <dbReference type="ARBA" id="ARBA00022679"/>
    </source>
</evidence>
<dbReference type="InterPro" id="IPR003594">
    <property type="entry name" value="HATPase_dom"/>
</dbReference>
<reference evidence="11 12" key="1">
    <citation type="journal article" date="2010" name="Stand. Genomic Sci.">
        <title>Complete genome sequence of Spirochaeta smaragdinae type strain (SEBR 4228).</title>
        <authorList>
            <person name="Mavromatis K."/>
            <person name="Yasawong M."/>
            <person name="Chertkov O."/>
            <person name="Lapidus A."/>
            <person name="Lucas S."/>
            <person name="Nolan M."/>
            <person name="Del Rio T.G."/>
            <person name="Tice H."/>
            <person name="Cheng J.F."/>
            <person name="Pitluck S."/>
            <person name="Liolios K."/>
            <person name="Ivanova N."/>
            <person name="Tapia R."/>
            <person name="Han C."/>
            <person name="Bruce D."/>
            <person name="Goodwin L."/>
            <person name="Pati A."/>
            <person name="Chen A."/>
            <person name="Palaniappan K."/>
            <person name="Land M."/>
            <person name="Hauser L."/>
            <person name="Chang Y.J."/>
            <person name="Jeffries C.D."/>
            <person name="Detter J.C."/>
            <person name="Rohde M."/>
            <person name="Brambilla E."/>
            <person name="Spring S."/>
            <person name="Goker M."/>
            <person name="Sikorski J."/>
            <person name="Woyke T."/>
            <person name="Bristow J."/>
            <person name="Eisen J.A."/>
            <person name="Markowitz V."/>
            <person name="Hugenholtz P."/>
            <person name="Klenk H.P."/>
            <person name="Kyrpides N.C."/>
        </authorList>
    </citation>
    <scope>NUCLEOTIDE SEQUENCE [LARGE SCALE GENOMIC DNA]</scope>
    <source>
        <strain evidence="12">DSM 11293 / JCM 15392 / SEBR 4228</strain>
    </source>
</reference>
<dbReference type="SMART" id="SM00387">
    <property type="entry name" value="HATPase_c"/>
    <property type="match status" value="1"/>
</dbReference>
<keyword evidence="8" id="KW-0472">Membrane</keyword>
<dbReference type="RefSeq" id="WP_013253954.1">
    <property type="nucleotide sequence ID" value="NC_014364.1"/>
</dbReference>
<dbReference type="GO" id="GO:0000155">
    <property type="term" value="F:phosphorelay sensor kinase activity"/>
    <property type="evidence" value="ECO:0007669"/>
    <property type="project" value="InterPro"/>
</dbReference>
<keyword evidence="6 11" id="KW-0418">Kinase</keyword>
<evidence type="ECO:0000256" key="8">
    <source>
        <dbReference type="SAM" id="Phobius"/>
    </source>
</evidence>
<dbReference type="Gene3D" id="3.30.565.10">
    <property type="entry name" value="Histidine kinase-like ATPase, C-terminal domain"/>
    <property type="match status" value="1"/>
</dbReference>
<keyword evidence="4" id="KW-0597">Phosphoprotein</keyword>
<keyword evidence="7" id="KW-0175">Coiled coil</keyword>
<evidence type="ECO:0000259" key="9">
    <source>
        <dbReference type="PROSITE" id="PS50109"/>
    </source>
</evidence>
<evidence type="ECO:0000313" key="11">
    <source>
        <dbReference type="EMBL" id="ADK80490.1"/>
    </source>
</evidence>
<comment type="subcellular location">
    <subcellularLocation>
        <location evidence="2">Membrane</location>
    </subcellularLocation>
</comment>
<dbReference type="InterPro" id="IPR003660">
    <property type="entry name" value="HAMP_dom"/>
</dbReference>
<dbReference type="EMBL" id="CP002116">
    <property type="protein sequence ID" value="ADK80490.1"/>
    <property type="molecule type" value="Genomic_DNA"/>
</dbReference>
<keyword evidence="8" id="KW-1133">Transmembrane helix</keyword>
<evidence type="ECO:0000256" key="6">
    <source>
        <dbReference type="ARBA" id="ARBA00022777"/>
    </source>
</evidence>
<dbReference type="GO" id="GO:0016020">
    <property type="term" value="C:membrane"/>
    <property type="evidence" value="ECO:0007669"/>
    <property type="project" value="UniProtKB-SubCell"/>
</dbReference>
<gene>
    <name evidence="11" type="ordered locus">Spirs_1363</name>
</gene>